<evidence type="ECO:0000313" key="10">
    <source>
        <dbReference type="EMBL" id="KAJ7330529.1"/>
    </source>
</evidence>
<evidence type="ECO:0000256" key="3">
    <source>
        <dbReference type="ARBA" id="ARBA00023002"/>
    </source>
</evidence>
<proteinExistence type="predicted"/>
<keyword evidence="2 8" id="KW-0732">Signal</keyword>
<accession>A0AAD6ZMZ6</accession>
<dbReference type="EC" id="1.14.99.56" evidence="7"/>
<evidence type="ECO:0000256" key="6">
    <source>
        <dbReference type="ARBA" id="ARBA00023157"/>
    </source>
</evidence>
<keyword evidence="1" id="KW-0479">Metal-binding</keyword>
<dbReference type="InterPro" id="IPR005103">
    <property type="entry name" value="AA9_LPMO"/>
</dbReference>
<keyword evidence="3" id="KW-0560">Oxidoreductase</keyword>
<dbReference type="InterPro" id="IPR049892">
    <property type="entry name" value="AA9"/>
</dbReference>
<comment type="subcellular location">
    <subcellularLocation>
        <location evidence="7">Secreted</location>
    </subcellularLocation>
</comment>
<evidence type="ECO:0000256" key="2">
    <source>
        <dbReference type="ARBA" id="ARBA00022729"/>
    </source>
</evidence>
<comment type="catalytic activity">
    <reaction evidence="7">
        <text>[(1-&gt;4)-beta-D-glucosyl]n+m + reduced acceptor + O2 = 4-dehydro-beta-D-glucosyl-[(1-&gt;4)-beta-D-glucosyl]n-1 + [(1-&gt;4)-beta-D-glucosyl]m + acceptor + H2O.</text>
        <dbReference type="EC" id="1.14.99.56"/>
    </reaction>
</comment>
<evidence type="ECO:0000256" key="7">
    <source>
        <dbReference type="RuleBase" id="RU368122"/>
    </source>
</evidence>
<feature type="chain" id="PRO_5042173591" description="AA9 family lytic polysaccharide monooxygenase" evidence="8">
    <location>
        <begin position="17"/>
        <end position="629"/>
    </location>
</feature>
<name>A0AAD6ZMZ6_9AGAR</name>
<dbReference type="GO" id="GO:0005576">
    <property type="term" value="C:extracellular region"/>
    <property type="evidence" value="ECO:0007669"/>
    <property type="project" value="UniProtKB-SubCell"/>
</dbReference>
<keyword evidence="7" id="KW-0136">Cellulose degradation</keyword>
<dbReference type="InterPro" id="IPR000254">
    <property type="entry name" value="CBD"/>
</dbReference>
<dbReference type="GO" id="GO:0008810">
    <property type="term" value="F:cellulase activity"/>
    <property type="evidence" value="ECO:0007669"/>
    <property type="project" value="UniProtKB-UniRule"/>
</dbReference>
<dbReference type="PANTHER" id="PTHR33353">
    <property type="entry name" value="PUTATIVE (AFU_ORTHOLOGUE AFUA_1G12560)-RELATED"/>
    <property type="match status" value="1"/>
</dbReference>
<dbReference type="PROSITE" id="PS00562">
    <property type="entry name" value="CBM1_1"/>
    <property type="match status" value="1"/>
</dbReference>
<comment type="caution">
    <text evidence="10">The sequence shown here is derived from an EMBL/GenBank/DDBJ whole genome shotgun (WGS) entry which is preliminary data.</text>
</comment>
<dbReference type="SMART" id="SM00236">
    <property type="entry name" value="fCBD"/>
    <property type="match status" value="1"/>
</dbReference>
<dbReference type="Proteomes" id="UP001218218">
    <property type="component" value="Unassembled WGS sequence"/>
</dbReference>
<comment type="function">
    <text evidence="7">Lytic polysaccharide monooxygenase (LMPO) that depolymerizes crystalline and amorphous polysaccharides via the oxidation of scissile alpha- or beta-(1-4)-glycosidic bonds, yielding C1 and/or C4 oxidation products. Catalysis by LPMOs requires the reduction of the active-site copper from Cu(II) to Cu(I) by a reducing agent and H(2)O(2) or O(2) as a cosubstrate.</text>
</comment>
<sequence length="629" mass="67102">MFSALILFAALPKVLAHGGVVSYLIGGTKYPGWSPYNSPTGQTSIERPWATYNPILDATDPTIACNDDGTSGALQLTATVQAGTPITAYWNQVWPHPYGPMLTYLAQCPGSTCTGVSAKTLKWFKIDQSGLISGTVFNGYWGSGKMIDQNSSWTTTIPASVPSGNYLIRFETIALHSLPAQFYPECAQITITGGGSLAPTAAQLVSFPGGYSNSDPGLTVDLYSNAAQTQTTYIIPGPPLYGSASTGSTTNYYYYVQRSHWNTWICGSIRAVWWTGLCGSDWLCLPVQVQCGQPVFEFSDREETSRISGEVKEHYELTMERIINLNMAFKIAALAVLAALPSALAHGGVLSYLIGGIIYKGWTPYNTPVGQTGIERPWAVYDPILDPMSPQIACNDDGTSGALQLTATVKAGDPITAYWNQVWPHPFGPMLTYLALCPGTTCTGVNAGTLKWFKIDESGLINGTVFNGYWGSGKMIDQNSSWTTTIPATVPSGNYLLRFETIALHSLPAQFYPECAQISITGGGTLAPTAAQLVSFPGAYSSTDPGLDIDIYNNEAQVTTTYIIPGPPMYGAAVTPPASTTTTTSSAPTGTPGTVAQFGQCGGSGYTGPTGCKSPYVCKVINDFYYQCL</sequence>
<organism evidence="10 11">
    <name type="scientific">Mycena albidolilacea</name>
    <dbReference type="NCBI Taxonomy" id="1033008"/>
    <lineage>
        <taxon>Eukaryota</taxon>
        <taxon>Fungi</taxon>
        <taxon>Dikarya</taxon>
        <taxon>Basidiomycota</taxon>
        <taxon>Agaricomycotina</taxon>
        <taxon>Agaricomycetes</taxon>
        <taxon>Agaricomycetidae</taxon>
        <taxon>Agaricales</taxon>
        <taxon>Marasmiineae</taxon>
        <taxon>Mycenaceae</taxon>
        <taxon>Mycena</taxon>
    </lineage>
</organism>
<evidence type="ECO:0000256" key="4">
    <source>
        <dbReference type="ARBA" id="ARBA00023008"/>
    </source>
</evidence>
<feature type="domain" description="CBM1" evidence="9">
    <location>
        <begin position="593"/>
        <end position="629"/>
    </location>
</feature>
<protein>
    <recommendedName>
        <fullName evidence="7">AA9 family lytic polysaccharide monooxygenase</fullName>
        <ecNumber evidence="7">1.14.99.56</ecNumber>
    </recommendedName>
    <alternativeName>
        <fullName evidence="7">Endo-beta-1,4-glucanase</fullName>
    </alternativeName>
    <alternativeName>
        <fullName evidence="7">Glycosyl hydrolase 61 family protein</fullName>
    </alternativeName>
</protein>
<comment type="domain">
    <text evidence="7">Has a modular structure: an endo-beta-1,4-glucanase catalytic module at the N-terminus, a linker rich in serines and threonines, and a C-terminal carbohydrate-binding module (CBM).</text>
</comment>
<dbReference type="InterPro" id="IPR035971">
    <property type="entry name" value="CBD_sf"/>
</dbReference>
<keyword evidence="5" id="KW-0503">Monooxygenase</keyword>
<keyword evidence="10" id="KW-0378">Hydrolase</keyword>
<evidence type="ECO:0000256" key="5">
    <source>
        <dbReference type="ARBA" id="ARBA00023033"/>
    </source>
</evidence>
<dbReference type="GO" id="GO:0046872">
    <property type="term" value="F:metal ion binding"/>
    <property type="evidence" value="ECO:0007669"/>
    <property type="project" value="UniProtKB-KW"/>
</dbReference>
<keyword evidence="7" id="KW-0119">Carbohydrate metabolism</keyword>
<evidence type="ECO:0000256" key="8">
    <source>
        <dbReference type="SAM" id="SignalP"/>
    </source>
</evidence>
<dbReference type="Pfam" id="PF00734">
    <property type="entry name" value="CBM_1"/>
    <property type="match status" value="1"/>
</dbReference>
<keyword evidence="4" id="KW-0186">Copper</keyword>
<keyword evidence="11" id="KW-1185">Reference proteome</keyword>
<keyword evidence="6 7" id="KW-1015">Disulfide bond</keyword>
<feature type="signal peptide" evidence="8">
    <location>
        <begin position="1"/>
        <end position="16"/>
    </location>
</feature>
<dbReference type="PROSITE" id="PS51164">
    <property type="entry name" value="CBM1_2"/>
    <property type="match status" value="1"/>
</dbReference>
<dbReference type="CDD" id="cd21175">
    <property type="entry name" value="LPMO_AA9"/>
    <property type="match status" value="2"/>
</dbReference>
<dbReference type="GO" id="GO:0030245">
    <property type="term" value="P:cellulose catabolic process"/>
    <property type="evidence" value="ECO:0007669"/>
    <property type="project" value="UniProtKB-UniRule"/>
</dbReference>
<dbReference type="EMBL" id="JARIHO010000037">
    <property type="protein sequence ID" value="KAJ7330529.1"/>
    <property type="molecule type" value="Genomic_DNA"/>
</dbReference>
<dbReference type="GO" id="GO:0030248">
    <property type="term" value="F:cellulose binding"/>
    <property type="evidence" value="ECO:0007669"/>
    <property type="project" value="UniProtKB-UniRule"/>
</dbReference>
<evidence type="ECO:0000259" key="9">
    <source>
        <dbReference type="PROSITE" id="PS51164"/>
    </source>
</evidence>
<keyword evidence="7" id="KW-0964">Secreted</keyword>
<dbReference type="GO" id="GO:0004497">
    <property type="term" value="F:monooxygenase activity"/>
    <property type="evidence" value="ECO:0007669"/>
    <property type="project" value="UniProtKB-KW"/>
</dbReference>
<evidence type="ECO:0000256" key="1">
    <source>
        <dbReference type="ARBA" id="ARBA00022723"/>
    </source>
</evidence>
<evidence type="ECO:0000313" key="11">
    <source>
        <dbReference type="Proteomes" id="UP001218218"/>
    </source>
</evidence>
<dbReference type="PANTHER" id="PTHR33353:SF19">
    <property type="entry name" value="GLYCOSYLHYDROLASE FAMILY 61-8 PROTEIN"/>
    <property type="match status" value="1"/>
</dbReference>
<dbReference type="Gene3D" id="2.70.50.70">
    <property type="match status" value="2"/>
</dbReference>
<dbReference type="SUPFAM" id="SSF57180">
    <property type="entry name" value="Cellulose-binding domain"/>
    <property type="match status" value="1"/>
</dbReference>
<dbReference type="AlphaFoldDB" id="A0AAD6ZMZ6"/>
<dbReference type="Pfam" id="PF03443">
    <property type="entry name" value="AA9"/>
    <property type="match status" value="2"/>
</dbReference>
<keyword evidence="7" id="KW-0624">Polysaccharide degradation</keyword>
<gene>
    <name evidence="10" type="ORF">DFH08DRAFT_1022843</name>
</gene>
<reference evidence="10" key="1">
    <citation type="submission" date="2023-03" db="EMBL/GenBank/DDBJ databases">
        <title>Massive genome expansion in bonnet fungi (Mycena s.s.) driven by repeated elements and novel gene families across ecological guilds.</title>
        <authorList>
            <consortium name="Lawrence Berkeley National Laboratory"/>
            <person name="Harder C.B."/>
            <person name="Miyauchi S."/>
            <person name="Viragh M."/>
            <person name="Kuo A."/>
            <person name="Thoen E."/>
            <person name="Andreopoulos B."/>
            <person name="Lu D."/>
            <person name="Skrede I."/>
            <person name="Drula E."/>
            <person name="Henrissat B."/>
            <person name="Morin E."/>
            <person name="Kohler A."/>
            <person name="Barry K."/>
            <person name="LaButti K."/>
            <person name="Morin E."/>
            <person name="Salamov A."/>
            <person name="Lipzen A."/>
            <person name="Mereny Z."/>
            <person name="Hegedus B."/>
            <person name="Baldrian P."/>
            <person name="Stursova M."/>
            <person name="Weitz H."/>
            <person name="Taylor A."/>
            <person name="Grigoriev I.V."/>
            <person name="Nagy L.G."/>
            <person name="Martin F."/>
            <person name="Kauserud H."/>
        </authorList>
    </citation>
    <scope>NUCLEOTIDE SEQUENCE</scope>
    <source>
        <strain evidence="10">CBHHK002</strain>
    </source>
</reference>